<protein>
    <submittedName>
        <fullName evidence="9">Aste57867_10409 protein</fullName>
    </submittedName>
</protein>
<dbReference type="GO" id="GO:0005886">
    <property type="term" value="C:plasma membrane"/>
    <property type="evidence" value="ECO:0007669"/>
    <property type="project" value="UniProtKB-SubCell"/>
</dbReference>
<dbReference type="NCBIfam" id="NF037997">
    <property type="entry name" value="Na_Pi_symport"/>
    <property type="match status" value="2"/>
</dbReference>
<evidence type="ECO:0000256" key="7">
    <source>
        <dbReference type="SAM" id="Phobius"/>
    </source>
</evidence>
<feature type="transmembrane region" description="Helical" evidence="7">
    <location>
        <begin position="51"/>
        <end position="72"/>
    </location>
</feature>
<proteinExistence type="inferred from homology"/>
<keyword evidence="3" id="KW-1003">Cell membrane</keyword>
<feature type="transmembrane region" description="Helical" evidence="7">
    <location>
        <begin position="177"/>
        <end position="195"/>
    </location>
</feature>
<name>A0A485KQX4_9STRA</name>
<reference evidence="9 10" key="1">
    <citation type="submission" date="2019-03" db="EMBL/GenBank/DDBJ databases">
        <authorList>
            <person name="Gaulin E."/>
            <person name="Dumas B."/>
        </authorList>
    </citation>
    <scope>NUCLEOTIDE SEQUENCE [LARGE SCALE GENOMIC DNA]</scope>
    <source>
        <strain evidence="9">CBS 568.67</strain>
    </source>
</reference>
<comment type="subcellular location">
    <subcellularLocation>
        <location evidence="1">Cell membrane</location>
        <topology evidence="1">Multi-pass membrane protein</topology>
    </subcellularLocation>
</comment>
<dbReference type="OrthoDB" id="72829at2759"/>
<keyword evidence="4 7" id="KW-0812">Transmembrane</keyword>
<evidence type="ECO:0000313" key="9">
    <source>
        <dbReference type="EMBL" id="VFT87283.1"/>
    </source>
</evidence>
<accession>A0A485KQX4</accession>
<feature type="transmembrane region" description="Helical" evidence="7">
    <location>
        <begin position="453"/>
        <end position="474"/>
    </location>
</feature>
<dbReference type="PANTHER" id="PTHR10010">
    <property type="entry name" value="SOLUTE CARRIER FAMILY 34 SODIUM PHOSPHATE , MEMBER 2-RELATED"/>
    <property type="match status" value="1"/>
</dbReference>
<evidence type="ECO:0000256" key="5">
    <source>
        <dbReference type="ARBA" id="ARBA00022989"/>
    </source>
</evidence>
<keyword evidence="5 7" id="KW-1133">Transmembrane helix</keyword>
<dbReference type="Proteomes" id="UP000332933">
    <property type="component" value="Unassembled WGS sequence"/>
</dbReference>
<evidence type="ECO:0000256" key="3">
    <source>
        <dbReference type="ARBA" id="ARBA00022475"/>
    </source>
</evidence>
<keyword evidence="6 7" id="KW-0472">Membrane</keyword>
<dbReference type="InterPro" id="IPR003841">
    <property type="entry name" value="Na/Pi_transpt"/>
</dbReference>
<evidence type="ECO:0000256" key="1">
    <source>
        <dbReference type="ARBA" id="ARBA00004651"/>
    </source>
</evidence>
<evidence type="ECO:0000256" key="4">
    <source>
        <dbReference type="ARBA" id="ARBA00022692"/>
    </source>
</evidence>
<feature type="transmembrane region" description="Helical" evidence="7">
    <location>
        <begin position="270"/>
        <end position="290"/>
    </location>
</feature>
<feature type="transmembrane region" description="Helical" evidence="7">
    <location>
        <begin position="420"/>
        <end position="446"/>
    </location>
</feature>
<gene>
    <name evidence="9" type="primary">Aste57867_10409</name>
    <name evidence="8" type="ORF">As57867_010369</name>
    <name evidence="9" type="ORF">ASTE57867_10409</name>
</gene>
<evidence type="ECO:0000256" key="2">
    <source>
        <dbReference type="ARBA" id="ARBA00005808"/>
    </source>
</evidence>
<feature type="transmembrane region" description="Helical" evidence="7">
    <location>
        <begin position="93"/>
        <end position="115"/>
    </location>
</feature>
<dbReference type="EMBL" id="VJMH01005205">
    <property type="protein sequence ID" value="KAF0698987.1"/>
    <property type="molecule type" value="Genomic_DNA"/>
</dbReference>
<feature type="transmembrane region" description="Helical" evidence="7">
    <location>
        <begin position="379"/>
        <end position="400"/>
    </location>
</feature>
<reference evidence="8" key="2">
    <citation type="submission" date="2019-06" db="EMBL/GenBank/DDBJ databases">
        <title>Genomics analysis of Aphanomyces spp. identifies a new class of oomycete effector associated with host adaptation.</title>
        <authorList>
            <person name="Gaulin E."/>
        </authorList>
    </citation>
    <scope>NUCLEOTIDE SEQUENCE</scope>
    <source>
        <strain evidence="8">CBS 578.67</strain>
    </source>
</reference>
<dbReference type="GO" id="GO:0044341">
    <property type="term" value="P:sodium-dependent phosphate transport"/>
    <property type="evidence" value="ECO:0007669"/>
    <property type="project" value="InterPro"/>
</dbReference>
<feature type="transmembrane region" description="Helical" evidence="7">
    <location>
        <begin position="311"/>
        <end position="331"/>
    </location>
</feature>
<feature type="transmembrane region" description="Helical" evidence="7">
    <location>
        <begin position="135"/>
        <end position="156"/>
    </location>
</feature>
<dbReference type="PANTHER" id="PTHR10010:SF46">
    <property type="entry name" value="SODIUM-DEPENDENT PHOSPHATE TRANSPORT PROTEIN 2B"/>
    <property type="match status" value="1"/>
</dbReference>
<comment type="similarity">
    <text evidence="2">Belongs to the SLC34A transporter family.</text>
</comment>
<evidence type="ECO:0000313" key="8">
    <source>
        <dbReference type="EMBL" id="KAF0698987.1"/>
    </source>
</evidence>
<keyword evidence="10" id="KW-1185">Reference proteome</keyword>
<evidence type="ECO:0000313" key="10">
    <source>
        <dbReference type="Proteomes" id="UP000332933"/>
    </source>
</evidence>
<dbReference type="GO" id="GO:0005436">
    <property type="term" value="F:sodium:phosphate symporter activity"/>
    <property type="evidence" value="ECO:0007669"/>
    <property type="project" value="InterPro"/>
</dbReference>
<dbReference type="AlphaFoldDB" id="A0A485KQX4"/>
<dbReference type="EMBL" id="CAADRA010005226">
    <property type="protein sequence ID" value="VFT87283.1"/>
    <property type="molecule type" value="Genomic_DNA"/>
</dbReference>
<organism evidence="9 10">
    <name type="scientific">Aphanomyces stellatus</name>
    <dbReference type="NCBI Taxonomy" id="120398"/>
    <lineage>
        <taxon>Eukaryota</taxon>
        <taxon>Sar</taxon>
        <taxon>Stramenopiles</taxon>
        <taxon>Oomycota</taxon>
        <taxon>Saprolegniomycetes</taxon>
        <taxon>Saprolegniales</taxon>
        <taxon>Verrucalvaceae</taxon>
        <taxon>Aphanomyces</taxon>
    </lineage>
</organism>
<dbReference type="Pfam" id="PF02690">
    <property type="entry name" value="Na_Pi_cotrans"/>
    <property type="match status" value="2"/>
</dbReference>
<evidence type="ECO:0000256" key="6">
    <source>
        <dbReference type="ARBA" id="ARBA00023136"/>
    </source>
</evidence>
<sequence>MTTTAIVHTPQGDYEVQKSPLVDQKAYDTQLEDAGFEEDKTFTNMSVAMQLVWGCFYFCLAMASLYLFMVAVKVIGDSFALLLGCEAKAAFDFAHNPVAGLIVGIIATAILHSSGTVTSITVALVGAKGLTVRQGVPIIMGANVGTCITCIMVAFAQVAKREQFERAMAAATVHDMYNIWSVIVMFPIELLFHPLELMSLAMAGGKTSSFFESPVDLVVNPFATLLIKTDKSMIEKVSTGVVLCENAKFLKAGMFYDKVVLEKTMNQSTAGGICATFGFFMLVLSLVALVHMLQKLFRGSAQKTIRKMLNFNAYVNILIGTAITFCVHSSTVVTSTLTPMAGLGLVTLEQVYPIVIGANLGTTVTALLASWVTGSPDAVAIALVHFWFNLFGILLFFPVPAMRYPILQWARRLAFYSARWPVVAVVFLCMLFLIVPGLLLGLTYLLEGETVSVVFGVLLSVGLVGLTLGFYWWYFKVGGRVKWLAFLEVKAQAHRAKQEAKASEALDRVSDQV</sequence>